<keyword evidence="3" id="KW-0804">Transcription</keyword>
<name>A0A3N5AZ53_9THEO</name>
<dbReference type="Gene3D" id="1.20.120.530">
    <property type="entry name" value="GntR ligand-binding domain-like"/>
    <property type="match status" value="1"/>
</dbReference>
<dbReference type="PRINTS" id="PR00033">
    <property type="entry name" value="HTHASNC"/>
</dbReference>
<dbReference type="PANTHER" id="PTHR43537:SF24">
    <property type="entry name" value="GLUCONATE OPERON TRANSCRIPTIONAL REPRESSOR"/>
    <property type="match status" value="1"/>
</dbReference>
<reference evidence="5 6" key="1">
    <citation type="submission" date="2018-11" db="EMBL/GenBank/DDBJ databases">
        <title>Genomic Encyclopedia of Type Strains, Phase IV (KMG-IV): sequencing the most valuable type-strain genomes for metagenomic binning, comparative biology and taxonomic classification.</title>
        <authorList>
            <person name="Goeker M."/>
        </authorList>
    </citation>
    <scope>NUCLEOTIDE SEQUENCE [LARGE SCALE GENOMIC DNA]</scope>
    <source>
        <strain evidence="5 6">DSM 102936</strain>
    </source>
</reference>
<dbReference type="Pfam" id="PF00392">
    <property type="entry name" value="GntR"/>
    <property type="match status" value="1"/>
</dbReference>
<evidence type="ECO:0000313" key="5">
    <source>
        <dbReference type="EMBL" id="RPF42458.1"/>
    </source>
</evidence>
<keyword evidence="1" id="KW-0805">Transcription regulation</keyword>
<dbReference type="GO" id="GO:0043565">
    <property type="term" value="F:sequence-specific DNA binding"/>
    <property type="evidence" value="ECO:0007669"/>
    <property type="project" value="InterPro"/>
</dbReference>
<dbReference type="EMBL" id="RKRE01000003">
    <property type="protein sequence ID" value="RPF42458.1"/>
    <property type="molecule type" value="Genomic_DNA"/>
</dbReference>
<dbReference type="Proteomes" id="UP000282654">
    <property type="component" value="Unassembled WGS sequence"/>
</dbReference>
<evidence type="ECO:0000256" key="1">
    <source>
        <dbReference type="ARBA" id="ARBA00023015"/>
    </source>
</evidence>
<feature type="domain" description="HTH gntR-type" evidence="4">
    <location>
        <begin position="9"/>
        <end position="76"/>
    </location>
</feature>
<dbReference type="InterPro" id="IPR000485">
    <property type="entry name" value="AsnC-type_HTH_dom"/>
</dbReference>
<dbReference type="InterPro" id="IPR036388">
    <property type="entry name" value="WH-like_DNA-bd_sf"/>
</dbReference>
<sequence length="219" mass="24952">MPVKLDNYKPLREVVFESLREAIIKGVLKPGERLMEVQLAEELGVSRTPVREAIRKLELEGLVVMLPRRGAYVAGISVKDIADVFEVRAALEALAASLAAERITEEELEELERSLVEIGEVSETQDIETIVARDTRFHDIIYRASRNNWLIQIISNLQDQLQRFRMTTLSRPGRTREAVEEHRKIVEAISERNSELAAQLAREHIENAESSLLSTLKER</sequence>
<evidence type="ECO:0000259" key="4">
    <source>
        <dbReference type="PROSITE" id="PS50949"/>
    </source>
</evidence>
<dbReference type="SMART" id="SM00895">
    <property type="entry name" value="FCD"/>
    <property type="match status" value="1"/>
</dbReference>
<gene>
    <name evidence="5" type="ORF">EDD75_1559</name>
</gene>
<dbReference type="RefSeq" id="WP_245963128.1">
    <property type="nucleotide sequence ID" value="NZ_DAITJO010000115.1"/>
</dbReference>
<dbReference type="CDD" id="cd07377">
    <property type="entry name" value="WHTH_GntR"/>
    <property type="match status" value="1"/>
</dbReference>
<dbReference type="PROSITE" id="PS50949">
    <property type="entry name" value="HTH_GNTR"/>
    <property type="match status" value="1"/>
</dbReference>
<evidence type="ECO:0000256" key="2">
    <source>
        <dbReference type="ARBA" id="ARBA00023125"/>
    </source>
</evidence>
<dbReference type="Gene3D" id="1.10.10.10">
    <property type="entry name" value="Winged helix-like DNA-binding domain superfamily/Winged helix DNA-binding domain"/>
    <property type="match status" value="1"/>
</dbReference>
<keyword evidence="2" id="KW-0238">DNA-binding</keyword>
<dbReference type="SUPFAM" id="SSF46785">
    <property type="entry name" value="Winged helix' DNA-binding domain"/>
    <property type="match status" value="1"/>
</dbReference>
<organism evidence="5 6">
    <name type="scientific">Thermodesulfitimonas autotrophica</name>
    <dbReference type="NCBI Taxonomy" id="1894989"/>
    <lineage>
        <taxon>Bacteria</taxon>
        <taxon>Bacillati</taxon>
        <taxon>Bacillota</taxon>
        <taxon>Clostridia</taxon>
        <taxon>Thermoanaerobacterales</taxon>
        <taxon>Thermoanaerobacteraceae</taxon>
        <taxon>Thermodesulfitimonas</taxon>
    </lineage>
</organism>
<dbReference type="GO" id="GO:0003700">
    <property type="term" value="F:DNA-binding transcription factor activity"/>
    <property type="evidence" value="ECO:0007669"/>
    <property type="project" value="InterPro"/>
</dbReference>
<dbReference type="InterPro" id="IPR008920">
    <property type="entry name" value="TF_FadR/GntR_C"/>
</dbReference>
<dbReference type="PANTHER" id="PTHR43537">
    <property type="entry name" value="TRANSCRIPTIONAL REGULATOR, GNTR FAMILY"/>
    <property type="match status" value="1"/>
</dbReference>
<dbReference type="AlphaFoldDB" id="A0A3N5AZ53"/>
<dbReference type="SUPFAM" id="SSF48008">
    <property type="entry name" value="GntR ligand-binding domain-like"/>
    <property type="match status" value="1"/>
</dbReference>
<keyword evidence="6" id="KW-1185">Reference proteome</keyword>
<dbReference type="InterPro" id="IPR036390">
    <property type="entry name" value="WH_DNA-bd_sf"/>
</dbReference>
<dbReference type="InterPro" id="IPR011711">
    <property type="entry name" value="GntR_C"/>
</dbReference>
<proteinExistence type="predicted"/>
<evidence type="ECO:0000256" key="3">
    <source>
        <dbReference type="ARBA" id="ARBA00023163"/>
    </source>
</evidence>
<accession>A0A3N5AZ53</accession>
<dbReference type="InterPro" id="IPR000524">
    <property type="entry name" value="Tscrpt_reg_HTH_GntR"/>
</dbReference>
<comment type="caution">
    <text evidence="5">The sequence shown here is derived from an EMBL/GenBank/DDBJ whole genome shotgun (WGS) entry which is preliminary data.</text>
</comment>
<protein>
    <submittedName>
        <fullName evidence="5">GntR family transcriptional regulator</fullName>
    </submittedName>
</protein>
<evidence type="ECO:0000313" key="6">
    <source>
        <dbReference type="Proteomes" id="UP000282654"/>
    </source>
</evidence>
<dbReference type="Pfam" id="PF07729">
    <property type="entry name" value="FCD"/>
    <property type="match status" value="1"/>
</dbReference>
<dbReference type="PRINTS" id="PR00035">
    <property type="entry name" value="HTHGNTR"/>
</dbReference>
<dbReference type="SMART" id="SM00345">
    <property type="entry name" value="HTH_GNTR"/>
    <property type="match status" value="1"/>
</dbReference>